<organism evidence="2 3">
    <name type="scientific">Sphaerosporella brunnea</name>
    <dbReference type="NCBI Taxonomy" id="1250544"/>
    <lineage>
        <taxon>Eukaryota</taxon>
        <taxon>Fungi</taxon>
        <taxon>Dikarya</taxon>
        <taxon>Ascomycota</taxon>
        <taxon>Pezizomycotina</taxon>
        <taxon>Pezizomycetes</taxon>
        <taxon>Pezizales</taxon>
        <taxon>Pyronemataceae</taxon>
        <taxon>Sphaerosporella</taxon>
    </lineage>
</organism>
<comment type="caution">
    <text evidence="2">The sequence shown here is derived from an EMBL/GenBank/DDBJ whole genome shotgun (WGS) entry which is preliminary data.</text>
</comment>
<accession>A0A5J5EX45</accession>
<dbReference type="EMBL" id="VXIS01000091">
    <property type="protein sequence ID" value="KAA8906158.1"/>
    <property type="molecule type" value="Genomic_DNA"/>
</dbReference>
<keyword evidence="3" id="KW-1185">Reference proteome</keyword>
<dbReference type="Proteomes" id="UP000326924">
    <property type="component" value="Unassembled WGS sequence"/>
</dbReference>
<reference evidence="2 3" key="1">
    <citation type="submission" date="2019-09" db="EMBL/GenBank/DDBJ databases">
        <title>Draft genome of the ectomycorrhizal ascomycete Sphaerosporella brunnea.</title>
        <authorList>
            <consortium name="DOE Joint Genome Institute"/>
            <person name="Benucci G.M."/>
            <person name="Marozzi G."/>
            <person name="Antonielli L."/>
            <person name="Sanchez S."/>
            <person name="Marco P."/>
            <person name="Wang X."/>
            <person name="Falini L.B."/>
            <person name="Barry K."/>
            <person name="Haridas S."/>
            <person name="Lipzen A."/>
            <person name="Labutti K."/>
            <person name="Grigoriev I.V."/>
            <person name="Murat C."/>
            <person name="Martin F."/>
            <person name="Albertini E."/>
            <person name="Donnini D."/>
            <person name="Bonito G."/>
        </authorList>
    </citation>
    <scope>NUCLEOTIDE SEQUENCE [LARGE SCALE GENOMIC DNA]</scope>
    <source>
        <strain evidence="2 3">Sb_GMNB300</strain>
    </source>
</reference>
<dbReference type="InParanoid" id="A0A5J5EX45"/>
<dbReference type="OrthoDB" id="4185642at2759"/>
<evidence type="ECO:0000256" key="1">
    <source>
        <dbReference type="SAM" id="MobiDB-lite"/>
    </source>
</evidence>
<evidence type="ECO:0008006" key="4">
    <source>
        <dbReference type="Google" id="ProtNLM"/>
    </source>
</evidence>
<name>A0A5J5EX45_9PEZI</name>
<proteinExistence type="predicted"/>
<evidence type="ECO:0000313" key="2">
    <source>
        <dbReference type="EMBL" id="KAA8906158.1"/>
    </source>
</evidence>
<dbReference type="InterPro" id="IPR011009">
    <property type="entry name" value="Kinase-like_dom_sf"/>
</dbReference>
<dbReference type="SUPFAM" id="SSF56112">
    <property type="entry name" value="Protein kinase-like (PK-like)"/>
    <property type="match status" value="1"/>
</dbReference>
<sequence>MPNPTCSSKRRASGEPDATTTSGSSRCKRPRTGEAQQQPHATRRYNLRHQEPISYSNTCSRTRKTHRLRQRPPPSSSVSEAGIQTPQTSAATSPTTRYEPSLPSAPAASGLSTHLPALLCQPSPPAESPSPASYIPDEPPAEPNYPYDIQILDEPRPYEDLPWLRDFSCTLVREIQTTDSAAVLLVKLADSTLRVLKVFAPQPPEFDDPFSAEYYAYSALRHHGVCTAPPPPPRISATRRVVPFCYGALSLRSWRQIARVNAWKTAFRKTHALPLRALLLEYIPNAPSIMASPDRLAQRPELVDSVLDALRQVHSAGVLHDDALPRNMLIDDAGGVWWIDFGRSMTTAYCEIDRWWFQAEGWRVKVLLRDDVIPACREGRTPKWWIRGF</sequence>
<feature type="region of interest" description="Disordered" evidence="1">
    <location>
        <begin position="1"/>
        <end position="146"/>
    </location>
</feature>
<feature type="compositionally biased region" description="Low complexity" evidence="1">
    <location>
        <begin position="84"/>
        <end position="109"/>
    </location>
</feature>
<protein>
    <recommendedName>
        <fullName evidence="4">Protein kinase domain-containing protein</fullName>
    </recommendedName>
</protein>
<dbReference type="AlphaFoldDB" id="A0A5J5EX45"/>
<evidence type="ECO:0000313" key="3">
    <source>
        <dbReference type="Proteomes" id="UP000326924"/>
    </source>
</evidence>
<dbReference type="Gene3D" id="1.10.510.10">
    <property type="entry name" value="Transferase(Phosphotransferase) domain 1"/>
    <property type="match status" value="1"/>
</dbReference>
<feature type="compositionally biased region" description="Basic residues" evidence="1">
    <location>
        <begin position="61"/>
        <end position="70"/>
    </location>
</feature>
<gene>
    <name evidence="2" type="ORF">FN846DRAFT_949112</name>
</gene>